<feature type="region of interest" description="Disordered" evidence="3">
    <location>
        <begin position="1"/>
        <end position="91"/>
    </location>
</feature>
<evidence type="ECO:0000313" key="4">
    <source>
        <dbReference type="EMBL" id="KAK4781219.1"/>
    </source>
</evidence>
<dbReference type="PANTHER" id="PTHR33172">
    <property type="entry name" value="OS08G0516900 PROTEIN"/>
    <property type="match status" value="1"/>
</dbReference>
<dbReference type="GO" id="GO:0005634">
    <property type="term" value="C:nucleus"/>
    <property type="evidence" value="ECO:0007669"/>
    <property type="project" value="UniProtKB-SubCell"/>
</dbReference>
<feature type="compositionally biased region" description="Polar residues" evidence="3">
    <location>
        <begin position="46"/>
        <end position="59"/>
    </location>
</feature>
<feature type="compositionally biased region" description="Basic and acidic residues" evidence="3">
    <location>
        <begin position="1"/>
        <end position="16"/>
    </location>
</feature>
<keyword evidence="5" id="KW-1185">Reference proteome</keyword>
<organism evidence="4 5">
    <name type="scientific">Trapa incisa</name>
    <dbReference type="NCBI Taxonomy" id="236973"/>
    <lineage>
        <taxon>Eukaryota</taxon>
        <taxon>Viridiplantae</taxon>
        <taxon>Streptophyta</taxon>
        <taxon>Embryophyta</taxon>
        <taxon>Tracheophyta</taxon>
        <taxon>Spermatophyta</taxon>
        <taxon>Magnoliopsida</taxon>
        <taxon>eudicotyledons</taxon>
        <taxon>Gunneridae</taxon>
        <taxon>Pentapetalae</taxon>
        <taxon>rosids</taxon>
        <taxon>malvids</taxon>
        <taxon>Myrtales</taxon>
        <taxon>Lythraceae</taxon>
        <taxon>Trapa</taxon>
    </lineage>
</organism>
<feature type="compositionally biased region" description="Acidic residues" evidence="3">
    <location>
        <begin position="21"/>
        <end position="43"/>
    </location>
</feature>
<accession>A0AAN7QV86</accession>
<evidence type="ECO:0000256" key="2">
    <source>
        <dbReference type="ARBA" id="ARBA00023242"/>
    </source>
</evidence>
<evidence type="ECO:0000256" key="3">
    <source>
        <dbReference type="SAM" id="MobiDB-lite"/>
    </source>
</evidence>
<comment type="subcellular location">
    <subcellularLocation>
        <location evidence="1">Nucleus</location>
    </subcellularLocation>
</comment>
<evidence type="ECO:0008006" key="6">
    <source>
        <dbReference type="Google" id="ProtNLM"/>
    </source>
</evidence>
<evidence type="ECO:0000313" key="5">
    <source>
        <dbReference type="Proteomes" id="UP001345219"/>
    </source>
</evidence>
<evidence type="ECO:0000256" key="1">
    <source>
        <dbReference type="ARBA" id="ARBA00004123"/>
    </source>
</evidence>
<sequence length="210" mass="22539">MGAGEDQKEKLVEGFKLDGIMEFEERSEDESSMSAMEEEDGEDSSFSLQTVLSSCSVDSTDMGEDATSSSTSSILKCPSSNSSSSASLSNSHSQGPLYELSELMSQLPIKRGLSKYYDGRSQSYTSLASVKSLEDLQKKDIIISPCSGRKRLKLCKSYAGGLDNRSVISPKAVISKKGLNRVLTSSSSSLGRRSFLASASSRPPVSVLRT</sequence>
<name>A0AAN7QV86_9MYRT</name>
<dbReference type="Proteomes" id="UP001345219">
    <property type="component" value="Chromosome 13"/>
</dbReference>
<protein>
    <recommendedName>
        <fullName evidence="6">Oxidative stress 3</fullName>
    </recommendedName>
</protein>
<proteinExistence type="predicted"/>
<dbReference type="AlphaFoldDB" id="A0AAN7QV86"/>
<keyword evidence="2" id="KW-0539">Nucleus</keyword>
<comment type="caution">
    <text evidence="4">The sequence shown here is derived from an EMBL/GenBank/DDBJ whole genome shotgun (WGS) entry which is preliminary data.</text>
</comment>
<feature type="compositionally biased region" description="Low complexity" evidence="3">
    <location>
        <begin position="72"/>
        <end position="91"/>
    </location>
</feature>
<dbReference type="InterPro" id="IPR051992">
    <property type="entry name" value="OxStress_Response_Reg"/>
</dbReference>
<dbReference type="GO" id="GO:0006950">
    <property type="term" value="P:response to stress"/>
    <property type="evidence" value="ECO:0007669"/>
    <property type="project" value="UniProtKB-ARBA"/>
</dbReference>
<gene>
    <name evidence="4" type="ORF">SAY87_017325</name>
</gene>
<dbReference type="PANTHER" id="PTHR33172:SF103">
    <property type="entry name" value="PROTEIN OXIDATIVE STRESS 3"/>
    <property type="match status" value="1"/>
</dbReference>
<reference evidence="4 5" key="1">
    <citation type="journal article" date="2023" name="Hortic Res">
        <title>Pangenome of water caltrop reveals structural variations and asymmetric subgenome divergence after allopolyploidization.</title>
        <authorList>
            <person name="Zhang X."/>
            <person name="Chen Y."/>
            <person name="Wang L."/>
            <person name="Yuan Y."/>
            <person name="Fang M."/>
            <person name="Shi L."/>
            <person name="Lu R."/>
            <person name="Comes H.P."/>
            <person name="Ma Y."/>
            <person name="Chen Y."/>
            <person name="Huang G."/>
            <person name="Zhou Y."/>
            <person name="Zheng Z."/>
            <person name="Qiu Y."/>
        </authorList>
    </citation>
    <scope>NUCLEOTIDE SEQUENCE [LARGE SCALE GENOMIC DNA]</scope>
    <source>
        <tissue evidence="4">Roots</tissue>
    </source>
</reference>
<dbReference type="EMBL" id="JAXIOK010000001">
    <property type="protein sequence ID" value="KAK4781219.1"/>
    <property type="molecule type" value="Genomic_DNA"/>
</dbReference>